<dbReference type="STRING" id="701091.M2VE17"/>
<keyword evidence="1" id="KW-0472">Membrane</keyword>
<dbReference type="OMA" id="YFDFTHW"/>
<proteinExistence type="predicted"/>
<dbReference type="eggNOG" id="ENOG502S6PD">
    <property type="taxonomic scope" value="Eukaryota"/>
</dbReference>
<dbReference type="HOGENOM" id="CLU_038384_0_1_1"/>
<feature type="transmembrane region" description="Helical" evidence="1">
    <location>
        <begin position="220"/>
        <end position="240"/>
    </location>
</feature>
<evidence type="ECO:0000313" key="3">
    <source>
        <dbReference type="Proteomes" id="UP000016936"/>
    </source>
</evidence>
<gene>
    <name evidence="2" type="ORF">COCHEDRAFT_1151508</name>
</gene>
<evidence type="ECO:0000313" key="2">
    <source>
        <dbReference type="EMBL" id="EMD97933.1"/>
    </source>
</evidence>
<keyword evidence="1" id="KW-1133">Transmembrane helix</keyword>
<name>M2VE17_COCH5</name>
<protein>
    <submittedName>
        <fullName evidence="2">Uncharacterized protein</fullName>
    </submittedName>
</protein>
<feature type="transmembrane region" description="Helical" evidence="1">
    <location>
        <begin position="107"/>
        <end position="125"/>
    </location>
</feature>
<dbReference type="AlphaFoldDB" id="M2VE17"/>
<dbReference type="PANTHER" id="PTHR42024">
    <property type="entry name" value="AMINO ACID PERMEASE_ SLC12A DOMAIN-CONTAINING PROTEIN"/>
    <property type="match status" value="1"/>
</dbReference>
<keyword evidence="3" id="KW-1185">Reference proteome</keyword>
<reference evidence="3" key="2">
    <citation type="journal article" date="2013" name="PLoS Genet.">
        <title>Comparative genome structure, secondary metabolite, and effector coding capacity across Cochliobolus pathogens.</title>
        <authorList>
            <person name="Condon B.J."/>
            <person name="Leng Y."/>
            <person name="Wu D."/>
            <person name="Bushley K.E."/>
            <person name="Ohm R.A."/>
            <person name="Otillar R."/>
            <person name="Martin J."/>
            <person name="Schackwitz W."/>
            <person name="Grimwood J."/>
            <person name="MohdZainudin N."/>
            <person name="Xue C."/>
            <person name="Wang R."/>
            <person name="Manning V.A."/>
            <person name="Dhillon B."/>
            <person name="Tu Z.J."/>
            <person name="Steffenson B.J."/>
            <person name="Salamov A."/>
            <person name="Sun H."/>
            <person name="Lowry S."/>
            <person name="LaButti K."/>
            <person name="Han J."/>
            <person name="Copeland A."/>
            <person name="Lindquist E."/>
            <person name="Barry K."/>
            <person name="Schmutz J."/>
            <person name="Baker S.E."/>
            <person name="Ciuffetti L.M."/>
            <person name="Grigoriev I.V."/>
            <person name="Zhong S."/>
            <person name="Turgeon B.G."/>
        </authorList>
    </citation>
    <scope>NUCLEOTIDE SEQUENCE [LARGE SCALE GENOMIC DNA]</scope>
    <source>
        <strain evidence="3">C5 / ATCC 48332 / race O</strain>
    </source>
</reference>
<dbReference type="PANTHER" id="PTHR42024:SF1">
    <property type="entry name" value="AMINO ACID PERMEASE_ SLC12A DOMAIN-CONTAINING PROTEIN"/>
    <property type="match status" value="1"/>
</dbReference>
<feature type="transmembrane region" description="Helical" evidence="1">
    <location>
        <begin position="31"/>
        <end position="51"/>
    </location>
</feature>
<dbReference type="EMBL" id="KB445569">
    <property type="protein sequence ID" value="EMD97933.1"/>
    <property type="molecule type" value="Genomic_DNA"/>
</dbReference>
<organism evidence="2 3">
    <name type="scientific">Cochliobolus heterostrophus (strain C5 / ATCC 48332 / race O)</name>
    <name type="common">Southern corn leaf blight fungus</name>
    <name type="synonym">Bipolaris maydis</name>
    <dbReference type="NCBI Taxonomy" id="701091"/>
    <lineage>
        <taxon>Eukaryota</taxon>
        <taxon>Fungi</taxon>
        <taxon>Dikarya</taxon>
        <taxon>Ascomycota</taxon>
        <taxon>Pezizomycotina</taxon>
        <taxon>Dothideomycetes</taxon>
        <taxon>Pleosporomycetidae</taxon>
        <taxon>Pleosporales</taxon>
        <taxon>Pleosporineae</taxon>
        <taxon>Pleosporaceae</taxon>
        <taxon>Bipolaris</taxon>
    </lineage>
</organism>
<evidence type="ECO:0000256" key="1">
    <source>
        <dbReference type="SAM" id="Phobius"/>
    </source>
</evidence>
<feature type="transmembrane region" description="Helical" evidence="1">
    <location>
        <begin position="131"/>
        <end position="152"/>
    </location>
</feature>
<dbReference type="Proteomes" id="UP000016936">
    <property type="component" value="Unassembled WGS sequence"/>
</dbReference>
<feature type="transmembrane region" description="Helical" evidence="1">
    <location>
        <begin position="246"/>
        <end position="268"/>
    </location>
</feature>
<feature type="transmembrane region" description="Helical" evidence="1">
    <location>
        <begin position="57"/>
        <end position="79"/>
    </location>
</feature>
<keyword evidence="1" id="KW-0812">Transmembrane</keyword>
<accession>M2VE17</accession>
<sequence length="287" mass="33054">MSNHPAVVLNSTSGIPHLEYSLRTRKLRIGIFWGFFFIDSVALPVLLYFILWYGTNLAHQTVFGIITALMGGTAIFEYFERFWRLWKKNSTCQVLGASRYSCDFFQWNLTFIFAAIIALLVVGTLPKEPMVRLLALPLPTVLALLGLELSILELGYMYRWRSPFQISSVSRGQIMRPSIYFIVEDIVAVDGDGATSFRIRLNERYQASPYFRKMLHQLSLFWALPAMVVAVGTTFLVFSLKRDLSYVLGWVVPFTWAAIWAVTTIKWVQRELRIEQMLWDQDIPGQT</sequence>
<reference evidence="2 3" key="1">
    <citation type="journal article" date="2012" name="PLoS Pathog.">
        <title>Diverse lifestyles and strategies of plant pathogenesis encoded in the genomes of eighteen Dothideomycetes fungi.</title>
        <authorList>
            <person name="Ohm R.A."/>
            <person name="Feau N."/>
            <person name="Henrissat B."/>
            <person name="Schoch C.L."/>
            <person name="Horwitz B.A."/>
            <person name="Barry K.W."/>
            <person name="Condon B.J."/>
            <person name="Copeland A.C."/>
            <person name="Dhillon B."/>
            <person name="Glaser F."/>
            <person name="Hesse C.N."/>
            <person name="Kosti I."/>
            <person name="LaButti K."/>
            <person name="Lindquist E.A."/>
            <person name="Lucas S."/>
            <person name="Salamov A.A."/>
            <person name="Bradshaw R.E."/>
            <person name="Ciuffetti L."/>
            <person name="Hamelin R.C."/>
            <person name="Kema G.H.J."/>
            <person name="Lawrence C."/>
            <person name="Scott J.A."/>
            <person name="Spatafora J.W."/>
            <person name="Turgeon B.G."/>
            <person name="de Wit P.J.G.M."/>
            <person name="Zhong S."/>
            <person name="Goodwin S.B."/>
            <person name="Grigoriev I.V."/>
        </authorList>
    </citation>
    <scope>NUCLEOTIDE SEQUENCE [LARGE SCALE GENOMIC DNA]</scope>
    <source>
        <strain evidence="3">C5 / ATCC 48332 / race O</strain>
    </source>
</reference>
<dbReference type="OrthoDB" id="4838853at2759"/>